<dbReference type="OrthoDB" id="9803668at2"/>
<dbReference type="KEGG" id="vbh:CMV30_00255"/>
<reference evidence="3 4" key="1">
    <citation type="submission" date="2017-09" db="EMBL/GenBank/DDBJ databases">
        <title>Complete genome sequence of Verrucomicrobial strain HZ-65, isolated from freshwater.</title>
        <authorList>
            <person name="Choi A."/>
        </authorList>
    </citation>
    <scope>NUCLEOTIDE SEQUENCE [LARGE SCALE GENOMIC DNA]</scope>
    <source>
        <strain evidence="3 4">HZ-65</strain>
    </source>
</reference>
<keyword evidence="4" id="KW-1185">Reference proteome</keyword>
<dbReference type="InterPro" id="IPR001667">
    <property type="entry name" value="DDH_dom"/>
</dbReference>
<dbReference type="InterPro" id="IPR038763">
    <property type="entry name" value="DHH_sf"/>
</dbReference>
<name>A0A290QDX0_9BACT</name>
<protein>
    <submittedName>
        <fullName evidence="3">DHH family phosphoesterase</fullName>
    </submittedName>
</protein>
<dbReference type="Proteomes" id="UP000217265">
    <property type="component" value="Chromosome"/>
</dbReference>
<feature type="domain" description="DDH" evidence="1">
    <location>
        <begin position="25"/>
        <end position="164"/>
    </location>
</feature>
<dbReference type="PANTHER" id="PTHR47618:SF1">
    <property type="entry name" value="BIFUNCTIONAL OLIGORIBONUCLEASE AND PAP PHOSPHATASE NRNA"/>
    <property type="match status" value="1"/>
</dbReference>
<dbReference type="Pfam" id="PF02272">
    <property type="entry name" value="DHHA1"/>
    <property type="match status" value="1"/>
</dbReference>
<dbReference type="PANTHER" id="PTHR47618">
    <property type="entry name" value="BIFUNCTIONAL OLIGORIBONUCLEASE AND PAP PHOSPHATASE NRNA"/>
    <property type="match status" value="1"/>
</dbReference>
<dbReference type="GO" id="GO:0003676">
    <property type="term" value="F:nucleic acid binding"/>
    <property type="evidence" value="ECO:0007669"/>
    <property type="project" value="InterPro"/>
</dbReference>
<accession>A0A290QDX0</accession>
<proteinExistence type="predicted"/>
<evidence type="ECO:0000259" key="1">
    <source>
        <dbReference type="Pfam" id="PF01368"/>
    </source>
</evidence>
<gene>
    <name evidence="3" type="ORF">CMV30_00255</name>
</gene>
<dbReference type="RefSeq" id="WP_096054166.1">
    <property type="nucleotide sequence ID" value="NZ_CP023344.1"/>
</dbReference>
<dbReference type="Gene3D" id="3.90.1640.10">
    <property type="entry name" value="inorganic pyrophosphatase (n-terminal core)"/>
    <property type="match status" value="1"/>
</dbReference>
<dbReference type="SUPFAM" id="SSF64182">
    <property type="entry name" value="DHH phosphoesterases"/>
    <property type="match status" value="1"/>
</dbReference>
<dbReference type="Pfam" id="PF01368">
    <property type="entry name" value="DHH"/>
    <property type="match status" value="1"/>
</dbReference>
<dbReference type="InterPro" id="IPR003156">
    <property type="entry name" value="DHHA1_dom"/>
</dbReference>
<dbReference type="EMBL" id="CP023344">
    <property type="protein sequence ID" value="ATC62531.1"/>
    <property type="molecule type" value="Genomic_DNA"/>
</dbReference>
<dbReference type="Gene3D" id="3.10.310.30">
    <property type="match status" value="1"/>
</dbReference>
<evidence type="ECO:0000313" key="4">
    <source>
        <dbReference type="Proteomes" id="UP000217265"/>
    </source>
</evidence>
<feature type="domain" description="DHHA1" evidence="2">
    <location>
        <begin position="240"/>
        <end position="327"/>
    </location>
</feature>
<evidence type="ECO:0000259" key="2">
    <source>
        <dbReference type="Pfam" id="PF02272"/>
    </source>
</evidence>
<dbReference type="InterPro" id="IPR051319">
    <property type="entry name" value="Oligoribo/pAp-PDE_c-di-AMP_PDE"/>
</dbReference>
<dbReference type="AlphaFoldDB" id="A0A290QDX0"/>
<sequence length="338" mass="35870">MEKYFPALSAEFARTLAALKGRRLAVVGHARPDGDCIGSQVSLARVLRALGHEVICVNTDPVPRRLEYLVGDLSFVRPHEVPATEDWVSLWVDCADAGRAGDKARERFPKPFANIDHHLSNNGYAEHNFIDAGAAAAAEILAGIFADNKLPVDALAAKALFAGIMTDTGQFRFNSTTHRTFLLSAELVALGASPSEAGGEIYERESLGKLQLLQRFLASLTLDCGGLVCTGSLPDGIFQETGTSVEDTEGLVDYARAIDGVEIGVLIEERSGAIKASLRCKNPIYRVDQVAAQFGGGGHACAAGLNLKNIPVAEFRPKLLGALAAQIANVSKTAKSAS</sequence>
<organism evidence="3 4">
    <name type="scientific">Nibricoccus aquaticus</name>
    <dbReference type="NCBI Taxonomy" id="2576891"/>
    <lineage>
        <taxon>Bacteria</taxon>
        <taxon>Pseudomonadati</taxon>
        <taxon>Verrucomicrobiota</taxon>
        <taxon>Opitutia</taxon>
        <taxon>Opitutales</taxon>
        <taxon>Opitutaceae</taxon>
        <taxon>Nibricoccus</taxon>
    </lineage>
</organism>
<evidence type="ECO:0000313" key="3">
    <source>
        <dbReference type="EMBL" id="ATC62531.1"/>
    </source>
</evidence>